<keyword evidence="2" id="KW-1185">Reference proteome</keyword>
<protein>
    <submittedName>
        <fullName evidence="1">Uncharacterized protein</fullName>
    </submittedName>
</protein>
<dbReference type="EMBL" id="CAJFCI010000017">
    <property type="protein sequence ID" value="CAD5106302.1"/>
    <property type="molecule type" value="Genomic_DNA"/>
</dbReference>
<gene>
    <name evidence="1" type="ORF">PSEWESI4_00562</name>
</gene>
<organism evidence="1 2">
    <name type="scientific">Zestomonas carbonaria</name>
    <dbReference type="NCBI Taxonomy" id="2762745"/>
    <lineage>
        <taxon>Bacteria</taxon>
        <taxon>Pseudomonadati</taxon>
        <taxon>Pseudomonadota</taxon>
        <taxon>Gammaproteobacteria</taxon>
        <taxon>Pseudomonadales</taxon>
        <taxon>Pseudomonadaceae</taxon>
        <taxon>Zestomonas</taxon>
    </lineage>
</organism>
<reference evidence="1 2" key="1">
    <citation type="submission" date="2020-08" db="EMBL/GenBank/DDBJ databases">
        <authorList>
            <person name="Criscuolo A."/>
        </authorList>
    </citation>
    <scope>NUCLEOTIDE SEQUENCE [LARGE SCALE GENOMIC DNA]</scope>
    <source>
        <strain evidence="1">CIP111764</strain>
    </source>
</reference>
<sequence>MNSFAREILAAARQAPAIYFAPLLGAIQEVKAEWQRQVRSNEASSSLEKKR</sequence>
<evidence type="ECO:0000313" key="2">
    <source>
        <dbReference type="Proteomes" id="UP000583387"/>
    </source>
</evidence>
<evidence type="ECO:0000313" key="1">
    <source>
        <dbReference type="EMBL" id="CAD5106302.1"/>
    </source>
</evidence>
<dbReference type="AlphaFoldDB" id="A0A7U7I8V8"/>
<comment type="caution">
    <text evidence="1">The sequence shown here is derived from an EMBL/GenBank/DDBJ whole genome shotgun (WGS) entry which is preliminary data.</text>
</comment>
<accession>A0A7U7I8V8</accession>
<name>A0A7U7I8V8_9GAMM</name>
<dbReference type="RefSeq" id="WP_187669668.1">
    <property type="nucleotide sequence ID" value="NZ_CAJFCI010000017.1"/>
</dbReference>
<proteinExistence type="predicted"/>
<dbReference type="Proteomes" id="UP000583387">
    <property type="component" value="Unassembled WGS sequence"/>
</dbReference>